<dbReference type="InterPro" id="IPR010129">
    <property type="entry name" value="T1SS_HlyD"/>
</dbReference>
<feature type="transmembrane region" description="Helical" evidence="11">
    <location>
        <begin position="65"/>
        <end position="82"/>
    </location>
</feature>
<keyword evidence="3" id="KW-0813">Transport</keyword>
<dbReference type="SUPFAM" id="SSF111369">
    <property type="entry name" value="HlyD-like secretion proteins"/>
    <property type="match status" value="1"/>
</dbReference>
<evidence type="ECO:0000313" key="14">
    <source>
        <dbReference type="Proteomes" id="UP000245124"/>
    </source>
</evidence>
<evidence type="ECO:0000256" key="7">
    <source>
        <dbReference type="ARBA" id="ARBA00022989"/>
    </source>
</evidence>
<evidence type="ECO:0000256" key="8">
    <source>
        <dbReference type="ARBA" id="ARBA00023136"/>
    </source>
</evidence>
<sequence length="468" mass="52859">MPNEFTNQEQFSQNGHYPSSQPDLKDSKKTPSSRESKSYAPLGEDWSSLTKELIDTLPRIWTRGLLYWLVVFAAIVLPWAMLSKVDETGSARGRLEPQGRTVRLDAPVTGKVTAIKVKEGQTVLSGQTLLELESELTRTELQQTQAKLEGQQNRVNQLQLLKNQLEMSLRTQQLQNQAQESEQLAQLDQIHQKFNSSKQVYALEVGRIKLAKNEVQRYQYLLQKGAIAKSKLEEIEGAMFERQRLLEQAQSDIQQANTEIAKQQSTNQRIRRTGELAVLDSQKQLKELQAQVVDLQSEISQTKKQIHSLQFQLQQQTLRAPIAGTIFQLSINNAGTVVQPGQMITQIAPNGVPLIFRAQMPSQESGFLRVGMPVKIKFDAYPFQDYGVIEGKLHWISPDSKVVETAQGKIENFELEIAVPQTYIQSGNKRIALTPGQTATAEVIVRQRRIVDFVLDPFKKLQKGGFKL</sequence>
<comment type="similarity">
    <text evidence="2">Belongs to the membrane fusion protein (MFP) (TC 8.A.1) family.</text>
</comment>
<dbReference type="Gene3D" id="2.40.30.170">
    <property type="match status" value="1"/>
</dbReference>
<feature type="coiled-coil region" evidence="9">
    <location>
        <begin position="129"/>
        <end position="182"/>
    </location>
</feature>
<keyword evidence="14" id="KW-1185">Reference proteome</keyword>
<dbReference type="AlphaFoldDB" id="A0A2R5G6R5"/>
<keyword evidence="5" id="KW-0997">Cell inner membrane</keyword>
<feature type="coiled-coil region" evidence="9">
    <location>
        <begin position="239"/>
        <end position="312"/>
    </location>
</feature>
<evidence type="ECO:0000256" key="1">
    <source>
        <dbReference type="ARBA" id="ARBA00004377"/>
    </source>
</evidence>
<evidence type="ECO:0000256" key="6">
    <source>
        <dbReference type="ARBA" id="ARBA00022692"/>
    </source>
</evidence>
<dbReference type="Proteomes" id="UP000245124">
    <property type="component" value="Unassembled WGS sequence"/>
</dbReference>
<protein>
    <submittedName>
        <fullName evidence="13">HlyD family secretion protein</fullName>
    </submittedName>
</protein>
<dbReference type="GO" id="GO:0015031">
    <property type="term" value="P:protein transport"/>
    <property type="evidence" value="ECO:0007669"/>
    <property type="project" value="InterPro"/>
</dbReference>
<evidence type="ECO:0000256" key="5">
    <source>
        <dbReference type="ARBA" id="ARBA00022519"/>
    </source>
</evidence>
<feature type="region of interest" description="Disordered" evidence="10">
    <location>
        <begin position="1"/>
        <end position="41"/>
    </location>
</feature>
<proteinExistence type="inferred from homology"/>
<keyword evidence="4" id="KW-1003">Cell membrane</keyword>
<dbReference type="InterPro" id="IPR050739">
    <property type="entry name" value="MFP"/>
</dbReference>
<feature type="compositionally biased region" description="Polar residues" evidence="10">
    <location>
        <begin position="1"/>
        <end position="22"/>
    </location>
</feature>
<dbReference type="PRINTS" id="PR01490">
    <property type="entry name" value="RTXTOXIND"/>
</dbReference>
<name>A0A2R5G6R5_NOSCO</name>
<evidence type="ECO:0000313" key="13">
    <source>
        <dbReference type="EMBL" id="GBG23434.1"/>
    </source>
</evidence>
<evidence type="ECO:0000256" key="4">
    <source>
        <dbReference type="ARBA" id="ARBA00022475"/>
    </source>
</evidence>
<gene>
    <name evidence="13" type="ORF">NIES4072_71460</name>
</gene>
<dbReference type="PANTHER" id="PTHR30386">
    <property type="entry name" value="MEMBRANE FUSION SUBUNIT OF EMRAB-TOLC MULTIDRUG EFFLUX PUMP"/>
    <property type="match status" value="1"/>
</dbReference>
<evidence type="ECO:0000259" key="12">
    <source>
        <dbReference type="Pfam" id="PF26002"/>
    </source>
</evidence>
<dbReference type="RefSeq" id="WP_109013274.1">
    <property type="nucleotide sequence ID" value="NZ_BDUD01000002.1"/>
</dbReference>
<reference evidence="13 14" key="1">
    <citation type="submission" date="2017-06" db="EMBL/GenBank/DDBJ databases">
        <title>Genome sequencing of cyanobaciteial culture collection at National Institute for Environmental Studies (NIES).</title>
        <authorList>
            <person name="Hirose Y."/>
            <person name="Shimura Y."/>
            <person name="Fujisawa T."/>
            <person name="Nakamura Y."/>
            <person name="Kawachi M."/>
        </authorList>
    </citation>
    <scope>NUCLEOTIDE SEQUENCE [LARGE SCALE GENOMIC DNA]</scope>
    <source>
        <strain evidence="13 14">NIES-4072</strain>
    </source>
</reference>
<dbReference type="InterPro" id="IPR058982">
    <property type="entry name" value="Beta-barrel_AprE"/>
</dbReference>
<dbReference type="Gene3D" id="1.10.287.470">
    <property type="entry name" value="Helix hairpin bin"/>
    <property type="match status" value="1"/>
</dbReference>
<dbReference type="EMBL" id="BDUD01000002">
    <property type="protein sequence ID" value="GBG23434.1"/>
    <property type="molecule type" value="Genomic_DNA"/>
</dbReference>
<dbReference type="Gene3D" id="2.40.50.100">
    <property type="match status" value="2"/>
</dbReference>
<comment type="caution">
    <text evidence="13">The sequence shown here is derived from an EMBL/GenBank/DDBJ whole genome shotgun (WGS) entry which is preliminary data.</text>
</comment>
<organism evidence="13 14">
    <name type="scientific">Nostoc commune NIES-4072</name>
    <dbReference type="NCBI Taxonomy" id="2005467"/>
    <lineage>
        <taxon>Bacteria</taxon>
        <taxon>Bacillati</taxon>
        <taxon>Cyanobacteriota</taxon>
        <taxon>Cyanophyceae</taxon>
        <taxon>Nostocales</taxon>
        <taxon>Nostocaceae</taxon>
        <taxon>Nostoc</taxon>
    </lineage>
</organism>
<dbReference type="Pfam" id="PF26002">
    <property type="entry name" value="Beta-barrel_AprE"/>
    <property type="match status" value="1"/>
</dbReference>
<comment type="subcellular location">
    <subcellularLocation>
        <location evidence="1">Cell inner membrane</location>
        <topology evidence="1">Single-pass membrane protein</topology>
    </subcellularLocation>
</comment>
<keyword evidence="6 11" id="KW-0812">Transmembrane</keyword>
<evidence type="ECO:0000256" key="2">
    <source>
        <dbReference type="ARBA" id="ARBA00009477"/>
    </source>
</evidence>
<dbReference type="PANTHER" id="PTHR30386:SF26">
    <property type="entry name" value="TRANSPORT PROTEIN COMB"/>
    <property type="match status" value="1"/>
</dbReference>
<keyword evidence="8 11" id="KW-0472">Membrane</keyword>
<dbReference type="OrthoDB" id="9775513at2"/>
<accession>A0A2R5G6R5</accession>
<keyword evidence="9" id="KW-0175">Coiled coil</keyword>
<keyword evidence="7 11" id="KW-1133">Transmembrane helix</keyword>
<evidence type="ECO:0000256" key="9">
    <source>
        <dbReference type="SAM" id="Coils"/>
    </source>
</evidence>
<evidence type="ECO:0000256" key="3">
    <source>
        <dbReference type="ARBA" id="ARBA00022448"/>
    </source>
</evidence>
<feature type="compositionally biased region" description="Basic and acidic residues" evidence="10">
    <location>
        <begin position="23"/>
        <end position="37"/>
    </location>
</feature>
<dbReference type="GO" id="GO:0005886">
    <property type="term" value="C:plasma membrane"/>
    <property type="evidence" value="ECO:0007669"/>
    <property type="project" value="UniProtKB-SubCell"/>
</dbReference>
<evidence type="ECO:0000256" key="11">
    <source>
        <dbReference type="SAM" id="Phobius"/>
    </source>
</evidence>
<evidence type="ECO:0000256" key="10">
    <source>
        <dbReference type="SAM" id="MobiDB-lite"/>
    </source>
</evidence>
<feature type="domain" description="AprE-like beta-barrel" evidence="12">
    <location>
        <begin position="354"/>
        <end position="444"/>
    </location>
</feature>
<dbReference type="NCBIfam" id="TIGR01843">
    <property type="entry name" value="type_I_hlyD"/>
    <property type="match status" value="1"/>
</dbReference>